<evidence type="ECO:0000313" key="1">
    <source>
        <dbReference type="EMBL" id="MFC3712711.1"/>
    </source>
</evidence>
<protein>
    <submittedName>
        <fullName evidence="1">Uncharacterized protein</fullName>
    </submittedName>
</protein>
<gene>
    <name evidence="1" type="ORF">ACFOMD_09030</name>
</gene>
<accession>A0ABV7X9C5</accession>
<reference evidence="2" key="1">
    <citation type="journal article" date="2019" name="Int. J. Syst. Evol. Microbiol.">
        <title>The Global Catalogue of Microorganisms (GCM) 10K type strain sequencing project: providing services to taxonomists for standard genome sequencing and annotation.</title>
        <authorList>
            <consortium name="The Broad Institute Genomics Platform"/>
            <consortium name="The Broad Institute Genome Sequencing Center for Infectious Disease"/>
            <person name="Wu L."/>
            <person name="Ma J."/>
        </authorList>
    </citation>
    <scope>NUCLEOTIDE SEQUENCE [LARGE SCALE GENOMIC DNA]</scope>
    <source>
        <strain evidence="2">KCTC 42644</strain>
    </source>
</reference>
<dbReference type="EMBL" id="JBHRXV010000007">
    <property type="protein sequence ID" value="MFC3712711.1"/>
    <property type="molecule type" value="Genomic_DNA"/>
</dbReference>
<name>A0ABV7X9C5_9SPHN</name>
<comment type="caution">
    <text evidence="1">The sequence shown here is derived from an EMBL/GenBank/DDBJ whole genome shotgun (WGS) entry which is preliminary data.</text>
</comment>
<proteinExistence type="predicted"/>
<dbReference type="RefSeq" id="WP_380860133.1">
    <property type="nucleotide sequence ID" value="NZ_JBHRXV010000007.1"/>
</dbReference>
<dbReference type="Proteomes" id="UP001595615">
    <property type="component" value="Unassembled WGS sequence"/>
</dbReference>
<sequence>MKRSAGDIDKLIVEWESLRAEYASRGSTGIVDFISAELRKLRLERAELDGD</sequence>
<evidence type="ECO:0000313" key="2">
    <source>
        <dbReference type="Proteomes" id="UP001595615"/>
    </source>
</evidence>
<organism evidence="1 2">
    <name type="scientific">Sphingoaurantiacus capsulatus</name>
    <dbReference type="NCBI Taxonomy" id="1771310"/>
    <lineage>
        <taxon>Bacteria</taxon>
        <taxon>Pseudomonadati</taxon>
        <taxon>Pseudomonadota</taxon>
        <taxon>Alphaproteobacteria</taxon>
        <taxon>Sphingomonadales</taxon>
        <taxon>Sphingosinicellaceae</taxon>
        <taxon>Sphingoaurantiacus</taxon>
    </lineage>
</organism>
<keyword evidence="2" id="KW-1185">Reference proteome</keyword>